<dbReference type="GO" id="GO:0016740">
    <property type="term" value="F:transferase activity"/>
    <property type="evidence" value="ECO:0007669"/>
    <property type="project" value="UniProtKB-KW"/>
</dbReference>
<feature type="domain" description="Glycosyltransferase 2-like" evidence="1">
    <location>
        <begin position="13"/>
        <end position="145"/>
    </location>
</feature>
<name>A8HXN4_AZOC5</name>
<dbReference type="AlphaFoldDB" id="A8HXN4"/>
<dbReference type="HOGENOM" id="CLU_078511_0_0_5"/>
<evidence type="ECO:0000313" key="2">
    <source>
        <dbReference type="EMBL" id="BAF87519.1"/>
    </source>
</evidence>
<evidence type="ECO:0000259" key="1">
    <source>
        <dbReference type="Pfam" id="PF00535"/>
    </source>
</evidence>
<dbReference type="InterPro" id="IPR029044">
    <property type="entry name" value="Nucleotide-diphossugar_trans"/>
</dbReference>
<sequence length="246" mass="26793">MPQTTDAPVDITVVITAHGEGIIAGQSAKSAEAAIAEAERGGLRCEIVVVLDRADELTSSVLREALGDRARYAISDAGDPGGARNRGVAEARGTTVAFLDADDLWSSNWLKAGFAQITARPDTIAHSACNLVFGGKRMLWWHTDSEIALCDGAYLAWGNFWDALTIARTEIYRRFPFRANDLRLGFGHEDWHWNVMTLRNGVAHKPVPGTMHFKRARRGSQMEAVERVSGLPWPDAIIGLGRSPAS</sequence>
<dbReference type="PANTHER" id="PTHR43685:SF2">
    <property type="entry name" value="GLYCOSYLTRANSFERASE 2-LIKE DOMAIN-CONTAINING PROTEIN"/>
    <property type="match status" value="1"/>
</dbReference>
<gene>
    <name evidence="2" type="ordered locus">AZC_1521</name>
</gene>
<dbReference type="GO" id="GO:0044010">
    <property type="term" value="P:single-species biofilm formation"/>
    <property type="evidence" value="ECO:0007669"/>
    <property type="project" value="TreeGrafter"/>
</dbReference>
<dbReference type="Pfam" id="PF00535">
    <property type="entry name" value="Glycos_transf_2"/>
    <property type="match status" value="1"/>
</dbReference>
<reference evidence="2 3" key="6">
    <citation type="journal article" date="2011" name="Appl. Environ. Microbiol.">
        <title>Involvement of the azorhizobial chromosome partition gene (parA) in the onset of bacteroid differentiation during Sesbania rostrata stem nodule development.</title>
        <authorList>
            <person name="Liu CT."/>
            <person name="Lee KB."/>
            <person name="Wang YS."/>
            <person name="Peng MH."/>
            <person name="Lee KT."/>
            <person name="Suzuki S."/>
            <person name="Suzuki T."/>
            <person name="Oyaizu H."/>
        </authorList>
    </citation>
    <scope>NUCLEOTIDE SEQUENCE [LARGE SCALE GENOMIC DNA]</scope>
    <source>
        <strain evidence="3">ATCC 43989 / DSM 5975 / JCM 20966 / LMG 6465 / NBRC 14845 / NCIMB 13405 / ORS 571</strain>
    </source>
</reference>
<evidence type="ECO:0000313" key="3">
    <source>
        <dbReference type="Proteomes" id="UP000000270"/>
    </source>
</evidence>
<dbReference type="Gene3D" id="3.90.550.10">
    <property type="entry name" value="Spore Coat Polysaccharide Biosynthesis Protein SpsA, Chain A"/>
    <property type="match status" value="1"/>
</dbReference>
<accession>A8HXN4</accession>
<keyword evidence="3" id="KW-1185">Reference proteome</keyword>
<reference evidence="3" key="2">
    <citation type="submission" date="2007-04" db="EMBL/GenBank/DDBJ databases">
        <title>Complete genome sequence of the nitrogen-fixing bacterium Azorhizobium caulinodans ORS571.</title>
        <authorList>
            <person name="Lee K.B."/>
            <person name="Backer P.D."/>
            <person name="Aono T."/>
            <person name="Liu C.T."/>
            <person name="Suzuki S."/>
            <person name="Suzuki T."/>
            <person name="Kaneko T."/>
            <person name="Yamada M."/>
            <person name="Tabata S."/>
            <person name="Kupfer D.M."/>
            <person name="Najar F.Z."/>
            <person name="Wiley G.B."/>
            <person name="Roe B."/>
            <person name="Binnewies T."/>
            <person name="Ussery D."/>
            <person name="Vereecke D."/>
            <person name="Gevers D."/>
            <person name="Holsters M."/>
            <person name="Oyaizu H."/>
        </authorList>
    </citation>
    <scope>NUCLEOTIDE SEQUENCE [LARGE SCALE GENOMIC DNA]</scope>
    <source>
        <strain evidence="3">ATCC 43989 / DSM 5975 / JCM 20966 / LMG 6465 / NBRC 14845 / NCIMB 13405 / ORS 571</strain>
    </source>
</reference>
<dbReference type="STRING" id="438753.AZC_1521"/>
<organism evidence="2 3">
    <name type="scientific">Azorhizobium caulinodans (strain ATCC 43989 / DSM 5975 / JCM 20966 / LMG 6465 / NBRC 14845 / NCIMB 13405 / ORS 571)</name>
    <dbReference type="NCBI Taxonomy" id="438753"/>
    <lineage>
        <taxon>Bacteria</taxon>
        <taxon>Pseudomonadati</taxon>
        <taxon>Pseudomonadota</taxon>
        <taxon>Alphaproteobacteria</taxon>
        <taxon>Hyphomicrobiales</taxon>
        <taxon>Xanthobacteraceae</taxon>
        <taxon>Azorhizobium</taxon>
    </lineage>
</organism>
<keyword evidence="2" id="KW-0808">Transferase</keyword>
<reference evidence="2 3" key="1">
    <citation type="journal article" date="2007" name="Appl. Environ. Microbiol.">
        <title>Rhizobial factors required for stem nodule maturation and maintenance in Sesbania rostrata-Azorhizobium caulinodans ORS571 symbiosis.</title>
        <authorList>
            <person name="Suzuki S."/>
            <person name="Aono T."/>
            <person name="Lee KB."/>
            <person name="Suzuki T."/>
            <person name="Liu CT."/>
            <person name="Miwa H."/>
            <person name="Wakao S."/>
            <person name="Iki T."/>
            <person name="Oyaizu H."/>
        </authorList>
    </citation>
    <scope>NUCLEOTIDE SEQUENCE [LARGE SCALE GENOMIC DNA]</scope>
    <source>
        <strain evidence="3">ATCC 43989 / DSM 5975 / JCM 20966 / LMG 6465 / NBRC 14845 / NCIMB 13405 / ORS 571</strain>
    </source>
</reference>
<reference evidence="2 3" key="4">
    <citation type="journal article" date="2009" name="Appl. Environ. Microbiol.">
        <title>Comparative genome-wide transcriptional profiling of Azorhizobium caulinodans ORS571 grown under free-living and symbiotic conditions.</title>
        <authorList>
            <person name="Tsukada S."/>
            <person name="Aono T."/>
            <person name="Akiba N."/>
            <person name="Lee KB."/>
            <person name="Liu CT."/>
            <person name="Toyazaki H."/>
            <person name="Oyaizu H."/>
        </authorList>
    </citation>
    <scope>NUCLEOTIDE SEQUENCE [LARGE SCALE GENOMIC DNA]</scope>
    <source>
        <strain evidence="3">ATCC 43989 / DSM 5975 / JCM 20966 / LMG 6465 / NBRC 14845 / NCIMB 13405 / ORS 571</strain>
    </source>
</reference>
<dbReference type="KEGG" id="azc:AZC_1521"/>
<dbReference type="eggNOG" id="COG0463">
    <property type="taxonomic scope" value="Bacteria"/>
</dbReference>
<dbReference type="EMBL" id="AP009384">
    <property type="protein sequence ID" value="BAF87519.1"/>
    <property type="molecule type" value="Genomic_DNA"/>
</dbReference>
<protein>
    <submittedName>
        <fullName evidence="2">Glycosyltransferase</fullName>
    </submittedName>
</protein>
<dbReference type="InterPro" id="IPR001173">
    <property type="entry name" value="Glyco_trans_2-like"/>
</dbReference>
<dbReference type="InterPro" id="IPR050834">
    <property type="entry name" value="Glycosyltransf_2"/>
</dbReference>
<dbReference type="PANTHER" id="PTHR43685">
    <property type="entry name" value="GLYCOSYLTRANSFERASE"/>
    <property type="match status" value="1"/>
</dbReference>
<reference evidence="2 3" key="5">
    <citation type="journal article" date="2010" name="Appl. Environ. Microbiol.">
        <title>phrR-like gene praR of Azorhizobium caulinodans ORS571 is essential for symbiosis with Sesbania rostrata and is involved in expression of reb genes.</title>
        <authorList>
            <person name="Akiba N."/>
            <person name="Aono T."/>
            <person name="Toyazaki H."/>
            <person name="Sato S."/>
            <person name="Oyaizu H."/>
        </authorList>
    </citation>
    <scope>NUCLEOTIDE SEQUENCE [LARGE SCALE GENOMIC DNA]</scope>
    <source>
        <strain evidence="3">ATCC 43989 / DSM 5975 / JCM 20966 / LMG 6465 / NBRC 14845 / NCIMB 13405 / ORS 571</strain>
    </source>
</reference>
<dbReference type="RefSeq" id="WP_012170049.1">
    <property type="nucleotide sequence ID" value="NC_009937.1"/>
</dbReference>
<dbReference type="Proteomes" id="UP000000270">
    <property type="component" value="Chromosome"/>
</dbReference>
<dbReference type="CDD" id="cd00761">
    <property type="entry name" value="Glyco_tranf_GTA_type"/>
    <property type="match status" value="1"/>
</dbReference>
<reference evidence="2 3" key="3">
    <citation type="journal article" date="2008" name="BMC Genomics">
        <title>The genome of the versatile nitrogen fixer Azorhizobium caulinodans ORS571.</title>
        <authorList>
            <person name="Lee KB."/>
            <person name="Backer P.D."/>
            <person name="Aono T."/>
            <person name="Liu CT."/>
            <person name="Suzuki S."/>
            <person name="Suzuki T."/>
            <person name="Kaneko T."/>
            <person name="Yamada M."/>
            <person name="Tabata S."/>
            <person name="Kupfer D.M."/>
            <person name="Najar F.Z."/>
            <person name="Wiley G.B."/>
            <person name="Roe B."/>
            <person name="Binnewies T.T."/>
            <person name="Ussery D.W."/>
            <person name="D'Haeze W."/>
            <person name="Herder J.D."/>
            <person name="Gevers D."/>
            <person name="Vereecke D."/>
            <person name="Holsters M."/>
            <person name="Oyaizu H."/>
        </authorList>
    </citation>
    <scope>NUCLEOTIDE SEQUENCE [LARGE SCALE GENOMIC DNA]</scope>
    <source>
        <strain evidence="3">ATCC 43989 / DSM 5975 / JCM 20966 / LMG 6465 / NBRC 14845 / NCIMB 13405 / ORS 571</strain>
    </source>
</reference>
<proteinExistence type="predicted"/>
<dbReference type="SUPFAM" id="SSF53448">
    <property type="entry name" value="Nucleotide-diphospho-sugar transferases"/>
    <property type="match status" value="1"/>
</dbReference>